<dbReference type="GO" id="GO:0004592">
    <property type="term" value="F:pantoate-beta-alanine ligase activity"/>
    <property type="evidence" value="ECO:0007669"/>
    <property type="project" value="UniProtKB-UniRule"/>
</dbReference>
<dbReference type="EMBL" id="CP102480">
    <property type="protein sequence ID" value="UUX51376.1"/>
    <property type="molecule type" value="Genomic_DNA"/>
</dbReference>
<comment type="similarity">
    <text evidence="2 8">Belongs to the pantothenate synthetase family.</text>
</comment>
<protein>
    <recommendedName>
        <fullName evidence="8">Pantothenate synthetase</fullName>
        <shortName evidence="8">PS</shortName>
        <ecNumber evidence="8">6.3.2.1</ecNumber>
    </recommendedName>
    <alternativeName>
        <fullName evidence="8">Pantoate--beta-alanine ligase</fullName>
    </alternativeName>
    <alternativeName>
        <fullName evidence="8">Pantoate-activating enzyme</fullName>
    </alternativeName>
</protein>
<evidence type="ECO:0000256" key="2">
    <source>
        <dbReference type="ARBA" id="ARBA00009256"/>
    </source>
</evidence>
<comment type="subunit">
    <text evidence="8">Homodimer.</text>
</comment>
<accession>A0A9J7AVM8</accession>
<evidence type="ECO:0000256" key="4">
    <source>
        <dbReference type="ARBA" id="ARBA00022655"/>
    </source>
</evidence>
<dbReference type="AlphaFoldDB" id="A0A9J7AVM8"/>
<keyword evidence="5 8" id="KW-0547">Nucleotide-binding</keyword>
<feature type="binding site" evidence="8">
    <location>
        <begin position="30"/>
        <end position="37"/>
    </location>
    <ligand>
        <name>ATP</name>
        <dbReference type="ChEBI" id="CHEBI:30616"/>
    </ligand>
</feature>
<dbReference type="Gene3D" id="3.30.1300.10">
    <property type="entry name" value="Pantoate-beta-alanine ligase, C-terminal domain"/>
    <property type="match status" value="1"/>
</dbReference>
<dbReference type="Gene3D" id="3.40.50.620">
    <property type="entry name" value="HUPs"/>
    <property type="match status" value="1"/>
</dbReference>
<keyword evidence="6 8" id="KW-0067">ATP-binding</keyword>
<dbReference type="CDD" id="cd00560">
    <property type="entry name" value="PanC"/>
    <property type="match status" value="1"/>
</dbReference>
<dbReference type="GO" id="GO:0005524">
    <property type="term" value="F:ATP binding"/>
    <property type="evidence" value="ECO:0007669"/>
    <property type="project" value="UniProtKB-KW"/>
</dbReference>
<dbReference type="EC" id="6.3.2.1" evidence="8"/>
<evidence type="ECO:0000256" key="1">
    <source>
        <dbReference type="ARBA" id="ARBA00004990"/>
    </source>
</evidence>
<keyword evidence="3 8" id="KW-0436">Ligase</keyword>
<comment type="pathway">
    <text evidence="1 8">Cofactor biosynthesis; (R)-pantothenate biosynthesis; (R)-pantothenate from (R)-pantoate and beta-alanine: step 1/1.</text>
</comment>
<feature type="binding site" evidence="8">
    <location>
        <position position="153"/>
    </location>
    <ligand>
        <name>(R)-pantoate</name>
        <dbReference type="ChEBI" id="CHEBI:15980"/>
    </ligand>
</feature>
<dbReference type="GO" id="GO:0005829">
    <property type="term" value="C:cytosol"/>
    <property type="evidence" value="ECO:0007669"/>
    <property type="project" value="TreeGrafter"/>
</dbReference>
<feature type="binding site" evidence="8">
    <location>
        <begin position="184"/>
        <end position="187"/>
    </location>
    <ligand>
        <name>ATP</name>
        <dbReference type="ChEBI" id="CHEBI:30616"/>
    </ligand>
</feature>
<evidence type="ECO:0000256" key="7">
    <source>
        <dbReference type="ARBA" id="ARBA00048258"/>
    </source>
</evidence>
<dbReference type="RefSeq" id="WP_257770819.1">
    <property type="nucleotide sequence ID" value="NZ_CP102480.1"/>
</dbReference>
<reference evidence="9" key="1">
    <citation type="submission" date="2022-08" db="EMBL/GenBank/DDBJ databases">
        <title>Nisaea acidiphila sp. nov., isolated from a marine algal debris and emended description of the genus Nisaea Urios et al. 2008.</title>
        <authorList>
            <person name="Kwon K."/>
        </authorList>
    </citation>
    <scope>NUCLEOTIDE SEQUENCE</scope>
    <source>
        <strain evidence="9">MEBiC11861</strain>
    </source>
</reference>
<dbReference type="InterPro" id="IPR014729">
    <property type="entry name" value="Rossmann-like_a/b/a_fold"/>
</dbReference>
<dbReference type="NCBIfam" id="TIGR00018">
    <property type="entry name" value="panC"/>
    <property type="match status" value="1"/>
</dbReference>
<feature type="binding site" evidence="8">
    <location>
        <position position="61"/>
    </location>
    <ligand>
        <name>(R)-pantoate</name>
        <dbReference type="ChEBI" id="CHEBI:15980"/>
    </ligand>
</feature>
<evidence type="ECO:0000256" key="5">
    <source>
        <dbReference type="ARBA" id="ARBA00022741"/>
    </source>
</evidence>
<feature type="binding site" evidence="8">
    <location>
        <position position="176"/>
    </location>
    <ligand>
        <name>ATP</name>
        <dbReference type="ChEBI" id="CHEBI:30616"/>
    </ligand>
</feature>
<feature type="active site" description="Proton donor" evidence="8">
    <location>
        <position position="37"/>
    </location>
</feature>
<comment type="catalytic activity">
    <reaction evidence="7 8">
        <text>(R)-pantoate + beta-alanine + ATP = (R)-pantothenate + AMP + diphosphate + H(+)</text>
        <dbReference type="Rhea" id="RHEA:10912"/>
        <dbReference type="ChEBI" id="CHEBI:15378"/>
        <dbReference type="ChEBI" id="CHEBI:15980"/>
        <dbReference type="ChEBI" id="CHEBI:29032"/>
        <dbReference type="ChEBI" id="CHEBI:30616"/>
        <dbReference type="ChEBI" id="CHEBI:33019"/>
        <dbReference type="ChEBI" id="CHEBI:57966"/>
        <dbReference type="ChEBI" id="CHEBI:456215"/>
        <dbReference type="EC" id="6.3.2.1"/>
    </reaction>
</comment>
<comment type="miscellaneous">
    <text evidence="8">The reaction proceeds by a bi uni uni bi ping pong mechanism.</text>
</comment>
<organism evidence="9 10">
    <name type="scientific">Nisaea acidiphila</name>
    <dbReference type="NCBI Taxonomy" id="1862145"/>
    <lineage>
        <taxon>Bacteria</taxon>
        <taxon>Pseudomonadati</taxon>
        <taxon>Pseudomonadota</taxon>
        <taxon>Alphaproteobacteria</taxon>
        <taxon>Rhodospirillales</taxon>
        <taxon>Thalassobaculaceae</taxon>
        <taxon>Nisaea</taxon>
    </lineage>
</organism>
<keyword evidence="4 8" id="KW-0566">Pantothenate biosynthesis</keyword>
<feature type="binding site" evidence="8">
    <location>
        <position position="61"/>
    </location>
    <ligand>
        <name>beta-alanine</name>
        <dbReference type="ChEBI" id="CHEBI:57966"/>
    </ligand>
</feature>
<dbReference type="GO" id="GO:0015940">
    <property type="term" value="P:pantothenate biosynthetic process"/>
    <property type="evidence" value="ECO:0007669"/>
    <property type="project" value="UniProtKB-UniRule"/>
</dbReference>
<feature type="binding site" evidence="8">
    <location>
        <begin position="147"/>
        <end position="150"/>
    </location>
    <ligand>
        <name>ATP</name>
        <dbReference type="ChEBI" id="CHEBI:30616"/>
    </ligand>
</feature>
<dbReference type="KEGG" id="naci:NUH88_06690"/>
<dbReference type="PANTHER" id="PTHR21299:SF1">
    <property type="entry name" value="PANTOATE--BETA-ALANINE LIGASE"/>
    <property type="match status" value="1"/>
</dbReference>
<keyword evidence="8" id="KW-0963">Cytoplasm</keyword>
<dbReference type="InterPro" id="IPR003721">
    <property type="entry name" value="Pantoate_ligase"/>
</dbReference>
<evidence type="ECO:0000256" key="8">
    <source>
        <dbReference type="HAMAP-Rule" id="MF_00158"/>
    </source>
</evidence>
<keyword evidence="10" id="KW-1185">Reference proteome</keyword>
<proteinExistence type="inferred from homology"/>
<evidence type="ECO:0000256" key="6">
    <source>
        <dbReference type="ARBA" id="ARBA00022840"/>
    </source>
</evidence>
<dbReference type="SUPFAM" id="SSF52374">
    <property type="entry name" value="Nucleotidylyl transferase"/>
    <property type="match status" value="1"/>
</dbReference>
<evidence type="ECO:0000256" key="3">
    <source>
        <dbReference type="ARBA" id="ARBA00022598"/>
    </source>
</evidence>
<dbReference type="InterPro" id="IPR042176">
    <property type="entry name" value="Pantoate_ligase_C"/>
</dbReference>
<name>A0A9J7AVM8_9PROT</name>
<gene>
    <name evidence="8 9" type="primary">panC</name>
    <name evidence="9" type="ORF">NUH88_06690</name>
</gene>
<dbReference type="PANTHER" id="PTHR21299">
    <property type="entry name" value="CYTIDYLATE KINASE/PANTOATE-BETA-ALANINE LIGASE"/>
    <property type="match status" value="1"/>
</dbReference>
<evidence type="ECO:0000313" key="10">
    <source>
        <dbReference type="Proteomes" id="UP001060336"/>
    </source>
</evidence>
<dbReference type="Proteomes" id="UP001060336">
    <property type="component" value="Chromosome"/>
</dbReference>
<dbReference type="HAMAP" id="MF_00158">
    <property type="entry name" value="PanC"/>
    <property type="match status" value="1"/>
</dbReference>
<evidence type="ECO:0000313" key="9">
    <source>
        <dbReference type="EMBL" id="UUX51376.1"/>
    </source>
</evidence>
<comment type="subcellular location">
    <subcellularLocation>
        <location evidence="8">Cytoplasm</location>
    </subcellularLocation>
</comment>
<comment type="function">
    <text evidence="8">Catalyzes the condensation of pantoate with beta-alanine in an ATP-dependent reaction via a pantoyl-adenylate intermediate.</text>
</comment>
<dbReference type="Pfam" id="PF02569">
    <property type="entry name" value="Pantoate_ligase"/>
    <property type="match status" value="1"/>
</dbReference>
<sequence length="278" mass="30147">MEIIRTKADLRARVSNWRSAGETIALTPTMGAIHEGHLSLVRLGLERANHCVGTIFVNPRQFGPNEDFATYPRDEEGDFAKFEAAGCDAVYAPAPDQIYGTDYKTEVIVHDISDLMEGASRPGFFTGVATVVSKLLIQAMPDIAIFGEKDFQQLAVIRTMARDLDLPIEILGAPTVREPDGLALSSRNAYLDESQRRIAPALHEAMIAAAATVQNGTAPEIAADQARKATLSAGFQEVDYIDIRDQDSFLTATAPGDNLRIFAAARLGTCRLIDNLGI</sequence>